<dbReference type="Gene3D" id="3.90.70.10">
    <property type="entry name" value="Cysteine proteinases"/>
    <property type="match status" value="2"/>
</dbReference>
<evidence type="ECO:0000256" key="1">
    <source>
        <dbReference type="SAM" id="MobiDB-lite"/>
    </source>
</evidence>
<reference evidence="4" key="1">
    <citation type="submission" date="2021-01" db="EMBL/GenBank/DDBJ databases">
        <authorList>
            <person name="Corre E."/>
            <person name="Pelletier E."/>
            <person name="Niang G."/>
            <person name="Scheremetjew M."/>
            <person name="Finn R."/>
            <person name="Kale V."/>
            <person name="Holt S."/>
            <person name="Cochrane G."/>
            <person name="Meng A."/>
            <person name="Brown T."/>
            <person name="Cohen L."/>
        </authorList>
    </citation>
    <scope>NUCLEOTIDE SEQUENCE</scope>
    <source>
        <strain evidence="4">Ms1</strain>
    </source>
</reference>
<dbReference type="PROSITE" id="PS00973">
    <property type="entry name" value="USP_2"/>
    <property type="match status" value="1"/>
</dbReference>
<feature type="domain" description="USP" evidence="3">
    <location>
        <begin position="167"/>
        <end position="842"/>
    </location>
</feature>
<dbReference type="PANTHER" id="PTHR21646">
    <property type="entry name" value="UBIQUITIN CARBOXYL-TERMINAL HYDROLASE"/>
    <property type="match status" value="1"/>
</dbReference>
<feature type="transmembrane region" description="Helical" evidence="2">
    <location>
        <begin position="108"/>
        <end position="128"/>
    </location>
</feature>
<dbReference type="CDD" id="cd02257">
    <property type="entry name" value="Peptidase_C19"/>
    <property type="match status" value="1"/>
</dbReference>
<feature type="compositionally biased region" description="Low complexity" evidence="1">
    <location>
        <begin position="881"/>
        <end position="898"/>
    </location>
</feature>
<sequence>MVGRRRPRGGASGAVVGLWATQVPRGARLRGGMLGSYGAYGDDGGASTRGGGGEFAGLDSLSFSLMPDIDSGCGSLCLFLLVLALVTLGVFAAFAYAAAALLGGGENAMVVLALIVATLLLCYQYCWVEDDGYGYGGYGGYGGRFSLVGGWSRRRNKKGRPAETGAVGLVNLGNTCYMNSTLQCLAHVPQLVDFFLAPGWEAAINERSKFGTKGQVTKELAALVRRLWSDRFVYVAPSTFKAAMGKHAAQFKGYEQQDSEEFLNCLLGFVHEDLNSRARARSDAKAVADGEGEEGEGDGEGDGEGEGEGASGDDGAGGDAGTRGAHRTALANGGAGGGRGAEMVAHRAKGARSWREFQQRNSSMVHDMLGGQLRSRLQCPDCGEVAAKFETFNALHLQLPQVLANFRVTFVPPVRFHDDGSWSFESRMATVYLRVPVSGCVADLKRAIRAEVAVPDDVELCAWTRSSTGRIDRIHADDSRLLYLRRTSLMLQVFTAAQSGDDWQVMPIVHRRRKLVPKPRRYSYYDDGDSEEEGAQAMEERLETCGVPMMLPVPKGISFNELHAAAMQWAAMCVASPPPAAERPRVIATDGWCRTCEFCEPAKRCSGCELPDSDAPIEWDDKVEAHTGMRALVIAWGTTTDDPDGRATPVPDGDLTYAPHDVDLIVGRGVDRAAVERGTALTDEEVISLSDCLVKYTGEETLDEDARWECSGCHKLERATKSIALWRLPDVVIIILKRFIFDGYSYTKNDALVSFPINGLDLRPWMGVDVPEDSSVYDLVATSNHTGSLSGGHYTARAKSPLTGCWHVYDDTHVTEIKAKDEEDLARFLQVKSAYFLVYARRGAAAEDMFRDCALPLIEAAGAAVDEEGDEDASADDNKARAAAPAAARTAAPGASRKGPSADESLYSSLKAWVKHWTVGDDDSDDDDGDGGGGGDRDAGDGGSVTTTSTAVTAGSEGGDRSDERPAVDVGDRGVAGRGGASGSDRVRQRHGSPGSGGRPASPPPTRRDGAGSGKED</sequence>
<dbReference type="InterPro" id="IPR038765">
    <property type="entry name" value="Papain-like_cys_pep_sf"/>
</dbReference>
<dbReference type="InterPro" id="IPR050185">
    <property type="entry name" value="Ub_carboxyl-term_hydrolase"/>
</dbReference>
<dbReference type="InterPro" id="IPR028889">
    <property type="entry name" value="USP"/>
</dbReference>
<evidence type="ECO:0000313" key="4">
    <source>
        <dbReference type="EMBL" id="CAD8916714.1"/>
    </source>
</evidence>
<dbReference type="PROSITE" id="PS50235">
    <property type="entry name" value="USP_3"/>
    <property type="match status" value="1"/>
</dbReference>
<dbReference type="Pfam" id="PF00443">
    <property type="entry name" value="UCH"/>
    <property type="match status" value="1"/>
</dbReference>
<keyword evidence="2" id="KW-1133">Transmembrane helix</keyword>
<evidence type="ECO:0000256" key="2">
    <source>
        <dbReference type="SAM" id="Phobius"/>
    </source>
</evidence>
<feature type="region of interest" description="Disordered" evidence="1">
    <location>
        <begin position="281"/>
        <end position="344"/>
    </location>
</feature>
<name>A0A7S1CE05_9STRA</name>
<dbReference type="EMBL" id="HBFS01014826">
    <property type="protein sequence ID" value="CAD8916714.1"/>
    <property type="molecule type" value="Transcribed_RNA"/>
</dbReference>
<accession>A0A7S1CE05</accession>
<feature type="region of interest" description="Disordered" evidence="1">
    <location>
        <begin position="920"/>
        <end position="1017"/>
    </location>
</feature>
<dbReference type="GO" id="GO:0004843">
    <property type="term" value="F:cysteine-type deubiquitinase activity"/>
    <property type="evidence" value="ECO:0007669"/>
    <property type="project" value="InterPro"/>
</dbReference>
<dbReference type="SUPFAM" id="SSF54001">
    <property type="entry name" value="Cysteine proteinases"/>
    <property type="match status" value="1"/>
</dbReference>
<feature type="compositionally biased region" description="Basic and acidic residues" evidence="1">
    <location>
        <begin position="1006"/>
        <end position="1017"/>
    </location>
</feature>
<feature type="transmembrane region" description="Helical" evidence="2">
    <location>
        <begin position="76"/>
        <end position="102"/>
    </location>
</feature>
<keyword evidence="2" id="KW-0812">Transmembrane</keyword>
<keyword evidence="2" id="KW-0472">Membrane</keyword>
<protein>
    <recommendedName>
        <fullName evidence="3">USP domain-containing protein</fullName>
    </recommendedName>
</protein>
<organism evidence="4">
    <name type="scientific">Bicosoecida sp. CB-2014</name>
    <dbReference type="NCBI Taxonomy" id="1486930"/>
    <lineage>
        <taxon>Eukaryota</taxon>
        <taxon>Sar</taxon>
        <taxon>Stramenopiles</taxon>
        <taxon>Bigyra</taxon>
        <taxon>Opalozoa</taxon>
        <taxon>Bicosoecida</taxon>
    </lineage>
</organism>
<dbReference type="InterPro" id="IPR018200">
    <property type="entry name" value="USP_CS"/>
</dbReference>
<feature type="compositionally biased region" description="Acidic residues" evidence="1">
    <location>
        <begin position="920"/>
        <end position="930"/>
    </location>
</feature>
<dbReference type="GO" id="GO:0016579">
    <property type="term" value="P:protein deubiquitination"/>
    <property type="evidence" value="ECO:0007669"/>
    <property type="project" value="InterPro"/>
</dbReference>
<feature type="compositionally biased region" description="Basic and acidic residues" evidence="1">
    <location>
        <begin position="958"/>
        <end position="972"/>
    </location>
</feature>
<dbReference type="InterPro" id="IPR001394">
    <property type="entry name" value="Peptidase_C19_UCH"/>
</dbReference>
<dbReference type="AlphaFoldDB" id="A0A7S1CE05"/>
<feature type="compositionally biased region" description="Gly residues" evidence="1">
    <location>
        <begin position="308"/>
        <end position="321"/>
    </location>
</feature>
<evidence type="ECO:0000259" key="3">
    <source>
        <dbReference type="PROSITE" id="PS50235"/>
    </source>
</evidence>
<dbReference type="PROSITE" id="PS00972">
    <property type="entry name" value="USP_1"/>
    <property type="match status" value="1"/>
</dbReference>
<feature type="compositionally biased region" description="Low complexity" evidence="1">
    <location>
        <begin position="944"/>
        <end position="955"/>
    </location>
</feature>
<gene>
    <name evidence="4" type="ORF">BSP0115_LOCUS9973</name>
</gene>
<feature type="compositionally biased region" description="Acidic residues" evidence="1">
    <location>
        <begin position="290"/>
        <end position="307"/>
    </location>
</feature>
<proteinExistence type="predicted"/>
<feature type="region of interest" description="Disordered" evidence="1">
    <location>
        <begin position="866"/>
        <end position="903"/>
    </location>
</feature>
<feature type="compositionally biased region" description="Acidic residues" evidence="1">
    <location>
        <begin position="866"/>
        <end position="875"/>
    </location>
</feature>